<protein>
    <submittedName>
        <fullName evidence="1">Uncharacterized protein</fullName>
    </submittedName>
</protein>
<organism evidence="1 2">
    <name type="scientific">Catenuloplanes indicus</name>
    <dbReference type="NCBI Taxonomy" id="137267"/>
    <lineage>
        <taxon>Bacteria</taxon>
        <taxon>Bacillati</taxon>
        <taxon>Actinomycetota</taxon>
        <taxon>Actinomycetes</taxon>
        <taxon>Micromonosporales</taxon>
        <taxon>Micromonosporaceae</taxon>
        <taxon>Catenuloplanes</taxon>
    </lineage>
</organism>
<accession>A0AAE3W0Q2</accession>
<proteinExistence type="predicted"/>
<keyword evidence="2" id="KW-1185">Reference proteome</keyword>
<dbReference type="AlphaFoldDB" id="A0AAE3W0Q2"/>
<comment type="caution">
    <text evidence="1">The sequence shown here is derived from an EMBL/GenBank/DDBJ whole genome shotgun (WGS) entry which is preliminary data.</text>
</comment>
<sequence>MNRTPHPDWCAADHRCGLNEHRSAEIVIDLARHGRAVVTRTRTENGREFAEVRLWVALAPREVPARRQLLAMLSGLRVLLGRVAVAARPTPHR</sequence>
<dbReference type="EMBL" id="JAUSUZ010000001">
    <property type="protein sequence ID" value="MDQ0367523.1"/>
    <property type="molecule type" value="Genomic_DNA"/>
</dbReference>
<evidence type="ECO:0000313" key="2">
    <source>
        <dbReference type="Proteomes" id="UP001240236"/>
    </source>
</evidence>
<reference evidence="1 2" key="1">
    <citation type="submission" date="2023-07" db="EMBL/GenBank/DDBJ databases">
        <title>Sequencing the genomes of 1000 actinobacteria strains.</title>
        <authorList>
            <person name="Klenk H.-P."/>
        </authorList>
    </citation>
    <scope>NUCLEOTIDE SEQUENCE [LARGE SCALE GENOMIC DNA]</scope>
    <source>
        <strain evidence="1 2">DSM 44709</strain>
    </source>
</reference>
<evidence type="ECO:0000313" key="1">
    <source>
        <dbReference type="EMBL" id="MDQ0367523.1"/>
    </source>
</evidence>
<dbReference type="Proteomes" id="UP001240236">
    <property type="component" value="Unassembled WGS sequence"/>
</dbReference>
<name>A0AAE3W0Q2_9ACTN</name>
<dbReference type="RefSeq" id="WP_307241616.1">
    <property type="nucleotide sequence ID" value="NZ_JAUSUZ010000001.1"/>
</dbReference>
<gene>
    <name evidence="1" type="ORF">J2S42_004192</name>
</gene>